<dbReference type="KEGG" id="aez:C3E78_00640"/>
<dbReference type="Proteomes" id="UP000244384">
    <property type="component" value="Chromosome"/>
</dbReference>
<protein>
    <submittedName>
        <fullName evidence="1">Uncharacterized protein</fullName>
    </submittedName>
</protein>
<dbReference type="EMBL" id="CP026952">
    <property type="protein sequence ID" value="AWB90856.1"/>
    <property type="molecule type" value="Genomic_DNA"/>
</dbReference>
<accession>A0A5F2ENP5</accession>
<dbReference type="AlphaFoldDB" id="A0A2S0WHM4"/>
<sequence>MEPQDAGSLPPYGDGAVVTYPTAAGRSWWHPRKRDVLGVLALACGALAVQNGQASGPDQAVFVAGLPGFAPWVGLAVAAILLGGTWIIGRAWLNADRGNLTLLALRTLLTAAVLAAWLGLGYVGLIALAWSGDVTYEKFTPPGSEDEYVVQWHTGHGSRWNSVWRGGPWVYTRVEPGDARPAACASPFAKEAACGRL</sequence>
<organism evidence="1 2">
    <name type="scientific">Aeromicrobium chenweiae</name>
    <dbReference type="NCBI Taxonomy" id="2079793"/>
    <lineage>
        <taxon>Bacteria</taxon>
        <taxon>Bacillati</taxon>
        <taxon>Actinomycetota</taxon>
        <taxon>Actinomycetes</taxon>
        <taxon>Propionibacteriales</taxon>
        <taxon>Nocardioidaceae</taxon>
        <taxon>Aeromicrobium</taxon>
    </lineage>
</organism>
<reference evidence="2" key="1">
    <citation type="submission" date="2018-01" db="EMBL/GenBank/DDBJ databases">
        <authorList>
            <person name="Li J."/>
        </authorList>
    </citation>
    <scope>NUCLEOTIDE SEQUENCE [LARGE SCALE GENOMIC DNA]</scope>
    <source>
        <strain evidence="2">592</strain>
    </source>
</reference>
<gene>
    <name evidence="1" type="ORF">C3E78_00640</name>
</gene>
<evidence type="ECO:0000313" key="1">
    <source>
        <dbReference type="EMBL" id="AWB90856.1"/>
    </source>
</evidence>
<accession>A0A2S0WHM4</accession>
<evidence type="ECO:0000313" key="2">
    <source>
        <dbReference type="Proteomes" id="UP000244384"/>
    </source>
</evidence>
<dbReference type="RefSeq" id="WP_108576502.1">
    <property type="nucleotide sequence ID" value="NZ_CP026952.1"/>
</dbReference>
<keyword evidence="2" id="KW-1185">Reference proteome</keyword>
<proteinExistence type="predicted"/>
<name>A0A2S0WHM4_9ACTN</name>